<dbReference type="Proteomes" id="UP000265566">
    <property type="component" value="Chromosome 6"/>
</dbReference>
<reference evidence="2" key="1">
    <citation type="journal article" date="2018" name="Nat. Plants">
        <title>Whole-genome landscape of Medicago truncatula symbiotic genes.</title>
        <authorList>
            <person name="Pecrix Y."/>
            <person name="Staton S.E."/>
            <person name="Sallet E."/>
            <person name="Lelandais-Briere C."/>
            <person name="Moreau S."/>
            <person name="Carrere S."/>
            <person name="Blein T."/>
            <person name="Jardinaud M.F."/>
            <person name="Latrasse D."/>
            <person name="Zouine M."/>
            <person name="Zahm M."/>
            <person name="Kreplak J."/>
            <person name="Mayjonade B."/>
            <person name="Satge C."/>
            <person name="Perez M."/>
            <person name="Cauet S."/>
            <person name="Marande W."/>
            <person name="Chantry-Darmon C."/>
            <person name="Lopez-Roques C."/>
            <person name="Bouchez O."/>
            <person name="Berard A."/>
            <person name="Debelle F."/>
            <person name="Munos S."/>
            <person name="Bendahmane A."/>
            <person name="Berges H."/>
            <person name="Niebel A."/>
            <person name="Buitink J."/>
            <person name="Frugier F."/>
            <person name="Benhamed M."/>
            <person name="Crespi M."/>
            <person name="Gouzy J."/>
            <person name="Gamas P."/>
        </authorList>
    </citation>
    <scope>NUCLEOTIDE SEQUENCE [LARGE SCALE GENOMIC DNA]</scope>
    <source>
        <strain evidence="2">cv. Jemalong A17</strain>
    </source>
</reference>
<sequence length="69" mass="8401">MCLEIDWFIAFTSFELYLCQIRSNISQVNHIKCLKLFCYKMWMMMLHIILAKQWGDYSKIFDLIMQVGR</sequence>
<dbReference type="Gramene" id="rna36847">
    <property type="protein sequence ID" value="RHN52202.1"/>
    <property type="gene ID" value="gene36847"/>
</dbReference>
<name>A0A396HFT0_MEDTR</name>
<dbReference type="AlphaFoldDB" id="A0A396HFT0"/>
<accession>A0A396HFT0</accession>
<dbReference type="EMBL" id="PSQE01000006">
    <property type="protein sequence ID" value="RHN52202.1"/>
    <property type="molecule type" value="Genomic_DNA"/>
</dbReference>
<proteinExistence type="predicted"/>
<evidence type="ECO:0000313" key="2">
    <source>
        <dbReference type="Proteomes" id="UP000265566"/>
    </source>
</evidence>
<evidence type="ECO:0000313" key="1">
    <source>
        <dbReference type="EMBL" id="RHN52202.1"/>
    </source>
</evidence>
<organism evidence="1 2">
    <name type="scientific">Medicago truncatula</name>
    <name type="common">Barrel medic</name>
    <name type="synonym">Medicago tribuloides</name>
    <dbReference type="NCBI Taxonomy" id="3880"/>
    <lineage>
        <taxon>Eukaryota</taxon>
        <taxon>Viridiplantae</taxon>
        <taxon>Streptophyta</taxon>
        <taxon>Embryophyta</taxon>
        <taxon>Tracheophyta</taxon>
        <taxon>Spermatophyta</taxon>
        <taxon>Magnoliopsida</taxon>
        <taxon>eudicotyledons</taxon>
        <taxon>Gunneridae</taxon>
        <taxon>Pentapetalae</taxon>
        <taxon>rosids</taxon>
        <taxon>fabids</taxon>
        <taxon>Fabales</taxon>
        <taxon>Fabaceae</taxon>
        <taxon>Papilionoideae</taxon>
        <taxon>50 kb inversion clade</taxon>
        <taxon>NPAAA clade</taxon>
        <taxon>Hologalegina</taxon>
        <taxon>IRL clade</taxon>
        <taxon>Trifolieae</taxon>
        <taxon>Medicago</taxon>
    </lineage>
</organism>
<gene>
    <name evidence="1" type="ORF">MtrunA17_Chr6g0477901</name>
</gene>
<comment type="caution">
    <text evidence="1">The sequence shown here is derived from an EMBL/GenBank/DDBJ whole genome shotgun (WGS) entry which is preliminary data.</text>
</comment>
<protein>
    <submittedName>
        <fullName evidence="1">Uncharacterized protein</fullName>
    </submittedName>
</protein>